<comment type="subcellular location">
    <subcellularLocation>
        <location evidence="1">Nucleus</location>
    </subcellularLocation>
</comment>
<dbReference type="AlphaFoldDB" id="A0A9P6GY51"/>
<dbReference type="PANTHER" id="PTHR12466">
    <property type="entry name" value="CDC73 DOMAIN PROTEIN"/>
    <property type="match status" value="1"/>
</dbReference>
<evidence type="ECO:0000313" key="6">
    <source>
        <dbReference type="EMBL" id="KAF9762980.1"/>
    </source>
</evidence>
<dbReference type="EMBL" id="SBJO01000115">
    <property type="protein sequence ID" value="KAF9762980.1"/>
    <property type="molecule type" value="Genomic_DNA"/>
</dbReference>
<protein>
    <submittedName>
        <fullName evidence="6">Cell division cycle protein 73</fullName>
    </submittedName>
</protein>
<evidence type="ECO:0000256" key="4">
    <source>
        <dbReference type="ARBA" id="ARBA00023242"/>
    </source>
</evidence>
<dbReference type="GO" id="GO:0032968">
    <property type="term" value="P:positive regulation of transcription elongation by RNA polymerase II"/>
    <property type="evidence" value="ECO:0007669"/>
    <property type="project" value="TreeGrafter"/>
</dbReference>
<evidence type="ECO:0000256" key="3">
    <source>
        <dbReference type="ARBA" id="ARBA00023163"/>
    </source>
</evidence>
<evidence type="ECO:0000259" key="5">
    <source>
        <dbReference type="Pfam" id="PF05179"/>
    </source>
</evidence>
<dbReference type="GO" id="GO:0016593">
    <property type="term" value="C:Cdc73/Paf1 complex"/>
    <property type="evidence" value="ECO:0007669"/>
    <property type="project" value="InterPro"/>
</dbReference>
<comment type="caution">
    <text evidence="6">The sequence shown here is derived from an EMBL/GenBank/DDBJ whole genome shotgun (WGS) entry which is preliminary data.</text>
</comment>
<dbReference type="Pfam" id="PF05179">
    <property type="entry name" value="CDC73_C"/>
    <property type="match status" value="1"/>
</dbReference>
<dbReference type="Gene3D" id="3.40.50.11990">
    <property type="entry name" value="RNA polymerase II accessory factor, Cdc73 C-terminal domain"/>
    <property type="match status" value="1"/>
</dbReference>
<reference evidence="6 7" key="1">
    <citation type="journal article" date="2020" name="Genome Biol. Evol.">
        <title>Comparative genomics of strictly vertically transmitted, feminizing microsporidia endosymbionts of amphipod crustaceans.</title>
        <authorList>
            <person name="Cormier A."/>
            <person name="Chebbi M.A."/>
            <person name="Giraud I."/>
            <person name="Wattier R."/>
            <person name="Teixeira M."/>
            <person name="Gilbert C."/>
            <person name="Rigaud T."/>
            <person name="Cordaux R."/>
        </authorList>
    </citation>
    <scope>NUCLEOTIDE SEQUENCE [LARGE SCALE GENOMIC DNA]</scope>
    <source>
        <strain evidence="6 7">Ou3-Ou53</strain>
    </source>
</reference>
<organism evidence="6 7">
    <name type="scientific">Nosema granulosis</name>
    <dbReference type="NCBI Taxonomy" id="83296"/>
    <lineage>
        <taxon>Eukaryota</taxon>
        <taxon>Fungi</taxon>
        <taxon>Fungi incertae sedis</taxon>
        <taxon>Microsporidia</taxon>
        <taxon>Nosematidae</taxon>
        <taxon>Nosema</taxon>
    </lineage>
</organism>
<keyword evidence="6" id="KW-0132">Cell division</keyword>
<keyword evidence="4" id="KW-0539">Nucleus</keyword>
<keyword evidence="3" id="KW-0804">Transcription</keyword>
<proteinExistence type="inferred from homology"/>
<name>A0A9P6GY51_9MICR</name>
<keyword evidence="6" id="KW-0131">Cell cycle</keyword>
<feature type="domain" description="Cell division control protein 73 C-terminal" evidence="5">
    <location>
        <begin position="136"/>
        <end position="257"/>
    </location>
</feature>
<comment type="similarity">
    <text evidence="2">Belongs to the CDC73 family.</text>
</comment>
<sequence length="278" mass="32452">MDILKEIISKPKSTIITELDVQIDNKKINKNTVVEIGDQKKQYTVEQLAYFIVNKDLMYTQYLKKCKEQNIGPIFYTDQKIIFEELQKFREEMPQYHFGLPEDKYLSKNDYSWIKKFFNEKEDKPIIRSDNEPFKIVVPSSIASLINLSNIEHFLKNGEVVKNNTLILDKVETFFNGKLFVIEDTIIDWTSDDWKRLVGIFVDGSSWQVAEWKIGDIAGLFSKIPVFYLYEEGNETTEALDGYKINRIKLTNKKCKKEDLENVLNSITEICDSPDNGL</sequence>
<dbReference type="Proteomes" id="UP000740883">
    <property type="component" value="Unassembled WGS sequence"/>
</dbReference>
<dbReference type="GO" id="GO:0000993">
    <property type="term" value="F:RNA polymerase II complex binding"/>
    <property type="evidence" value="ECO:0007669"/>
    <property type="project" value="TreeGrafter"/>
</dbReference>
<accession>A0A9P6GY51</accession>
<dbReference type="InterPro" id="IPR038103">
    <property type="entry name" value="CDC73_C_sf"/>
</dbReference>
<dbReference type="GO" id="GO:0051301">
    <property type="term" value="P:cell division"/>
    <property type="evidence" value="ECO:0007669"/>
    <property type="project" value="UniProtKB-KW"/>
</dbReference>
<evidence type="ECO:0000256" key="2">
    <source>
        <dbReference type="ARBA" id="ARBA00010427"/>
    </source>
</evidence>
<dbReference type="InterPro" id="IPR007852">
    <property type="entry name" value="Cdc73/Parafibromin"/>
</dbReference>
<dbReference type="PANTHER" id="PTHR12466:SF8">
    <property type="entry name" value="PARAFIBROMIN"/>
    <property type="match status" value="1"/>
</dbReference>
<evidence type="ECO:0000313" key="7">
    <source>
        <dbReference type="Proteomes" id="UP000740883"/>
    </source>
</evidence>
<dbReference type="InterPro" id="IPR031336">
    <property type="entry name" value="CDC73_C"/>
</dbReference>
<dbReference type="GO" id="GO:0006368">
    <property type="term" value="P:transcription elongation by RNA polymerase II"/>
    <property type="evidence" value="ECO:0007669"/>
    <property type="project" value="InterPro"/>
</dbReference>
<keyword evidence="7" id="KW-1185">Reference proteome</keyword>
<evidence type="ECO:0000256" key="1">
    <source>
        <dbReference type="ARBA" id="ARBA00004123"/>
    </source>
</evidence>
<dbReference type="OrthoDB" id="2186602at2759"/>
<gene>
    <name evidence="6" type="primary">cdc-73</name>
    <name evidence="6" type="ORF">NGRA_1613</name>
</gene>